<dbReference type="Gene3D" id="1.10.150.50">
    <property type="entry name" value="Transcription Factor, Ets-1"/>
    <property type="match status" value="1"/>
</dbReference>
<dbReference type="SMART" id="SM00490">
    <property type="entry name" value="HELICc"/>
    <property type="match status" value="1"/>
</dbReference>
<dbReference type="GO" id="GO:0005524">
    <property type="term" value="F:ATP binding"/>
    <property type="evidence" value="ECO:0007669"/>
    <property type="project" value="UniProtKB-KW"/>
</dbReference>
<evidence type="ECO:0000256" key="7">
    <source>
        <dbReference type="ARBA" id="ARBA00023125"/>
    </source>
</evidence>
<dbReference type="InterPro" id="IPR027417">
    <property type="entry name" value="P-loop_NTPase"/>
</dbReference>
<feature type="compositionally biased region" description="Polar residues" evidence="9">
    <location>
        <begin position="747"/>
        <end position="766"/>
    </location>
</feature>
<gene>
    <name evidence="13" type="ORF">PV07_06973</name>
</gene>
<dbReference type="PROSITE" id="PS51194">
    <property type="entry name" value="HELICASE_CTER"/>
    <property type="match status" value="1"/>
</dbReference>
<feature type="domain" description="SAM" evidence="10">
    <location>
        <begin position="31"/>
        <end position="92"/>
    </location>
</feature>
<evidence type="ECO:0000313" key="14">
    <source>
        <dbReference type="Proteomes" id="UP000054466"/>
    </source>
</evidence>
<dbReference type="InterPro" id="IPR001660">
    <property type="entry name" value="SAM"/>
</dbReference>
<keyword evidence="7" id="KW-0238">DNA-binding</keyword>
<dbReference type="Pfam" id="PF07647">
    <property type="entry name" value="SAM_2"/>
    <property type="match status" value="1"/>
</dbReference>
<feature type="compositionally biased region" description="Polar residues" evidence="9">
    <location>
        <begin position="1417"/>
        <end position="1428"/>
    </location>
</feature>
<dbReference type="RefSeq" id="XP_016247430.1">
    <property type="nucleotide sequence ID" value="XM_016394011.1"/>
</dbReference>
<name>A0A0D2CUB2_9EURO</name>
<feature type="region of interest" description="Disordered" evidence="9">
    <location>
        <begin position="1812"/>
        <end position="1831"/>
    </location>
</feature>
<dbReference type="PANTHER" id="PTHR45797">
    <property type="entry name" value="RAD54-LIKE"/>
    <property type="match status" value="1"/>
</dbReference>
<dbReference type="GeneID" id="27346167"/>
<sequence length="1831" mass="207715">MDSLLDADDDPRDWSIDKVVYELCQCPTPRWLPKLAQLIPDRHGLEHTLRRNDVDGDSLLVVDMRILKEDLGIPSFGQRRAIMKAVEFFRAISPSYQQMLYQADSIARMQSATYASPQMTESRISVIPQSPAHYGLGVQPSIEPSHPFQSPSLASAAGQQRVAPKDLTLTSPGFAFNAPDAPVPTVRPSTHPLTNVPQPQPSFTIASPLRNGVVDEPASKICDQSPPPLLQQPAREYTFVNGKKKIAPTFISHLPEATVAKSSDASYLGRDALPLQDVFYYKVPTGFSDEFFYRVAADEPDSFYISADLPTGERRTIGRLMKSFLRQGTTVLRQSGLRVKLPYDKNRVKLPYSEQYFTLFPRGHDRARVYKVEDFPELKALQENQSQGSSIGLSESTKSVSHEIPLEAKGGNSILSDLDYLLDKYPVESSDGLPLYGDSGDENDLDEDTWKEIEEEKAEEEELRRKPTTMTPDEVEAAMNEAILEWKQEWRATRFLGVQRKAYRHWMNAARNKSRQEEIQYFKYRKNQLLHRLDNIKREIAGNIWRKPAEVQRQCQSLELTVYQHQEYEYYGQVMLQDTPPERPNKDALRAIRTSKQHDLEEGEELLESESETFTEDGLSFVDDSSDEGSIHHVPEIEDWNPIIPSTTRQPAADIRESPLPDVNANDADVETESDDVIVTSARRKVNRIKTEVTHTLNTKRLISLKRKPPKPQQSASDTSDLDGSPRLPNSRYRNKGRSVVAPVDLTFSSQSGPERSANDTSTDFSVHTPELNPTRVEDAKKKSKKHNLVVNSTDSESENMPSQDDTSLPGVYDFQGLRRVSWSDIDPIDKRRALAKAVYDLEPDAASKLALFLDSMEDSSQVQETVIVNGLLALDGDDAIIPGIKTKYQLSAQSLVLLYLTYIFGQNAFEEFELSEAHRDQAFADKDSALIPFYSLLRRIIRTYFRNQTGLQTQTKGKKRKRDQDSFSIPETEDDADEQMTDMILTDPFEEAQPPSHKKRKRKVEESQEAKTQQYTDKVRIQEQEERRKNMADKLALIQADGSAVRIVNTEEPPVELHRHIAQRVKPHQLSGIQFMWREIVEDPRHQGCILAHTMGLGKTMQVISLLVTISLCNQSSDQSIRDHIPDHLRTSKTLILSPASLLNNWEDELLMWTPVPAVLGDIYKADSLKKQDNIHAIRAWSKQGGVLLIGYERFRQSITNSINAKAKGPVPVDLEKILLEEPTLVIADEAHSLKNAKSKISQIAKRLKTTSRIALSGSPLNNHLEEYHTMVDWIAPGYLGDMVQFRSKYSEPIMEGLYSDSSAYEKRLSLRKLHVLKKDLDPKINRADISAIEKDMPSKTEYFITIPLTDLQKQAYDIYVGHMLQSFKLMVGTVKGRNARIWDWLAMLSWLCHHPAGFVAKMKEREKKSNEDQLMRNQANDASEPSDSTDETSPLVEVKENVAPDVTGPLRVAMRQALQILPDASDRKAFYDPALSYRTLAVKRILEKAIEAGDKTLIFSHSIPTLNYLEQMLKGMKASFCRIDGETKVSDRQAFTKEFNQRDDFQVFLISMRAGGLGLNLQGANRVIIFDFSFNPTWEQQAIGRAYRLNQKRPVFVYRFQAGGTFEDKLFNTSVFKTQLFGRVVDKKNPRRHASKAAHTEYLFPVRDIPQVDFGESLGRDPKVLDAIIHELDFVRSIVLTETFQKEDDEQLNDEDQKVAEEEYNDQRLQREDPVAWQAKQDALLAEQQIQQPRFLNSDPMASSNPAVISTAPTLRQKTGTIANKSRFSRSNAVAFPFGRAHLDAPQRPQPVQMAFHTPGSYDDTFQAFAQERDHPRRAASTEPDVPMT</sequence>
<dbReference type="SUPFAM" id="SSF52540">
    <property type="entry name" value="P-loop containing nucleoside triphosphate hydrolases"/>
    <property type="match status" value="2"/>
</dbReference>
<dbReference type="SUPFAM" id="SSF47769">
    <property type="entry name" value="SAM/Pointed domain"/>
    <property type="match status" value="1"/>
</dbReference>
<keyword evidence="14" id="KW-1185">Reference proteome</keyword>
<dbReference type="GO" id="GO:0016887">
    <property type="term" value="F:ATP hydrolysis activity"/>
    <property type="evidence" value="ECO:0007669"/>
    <property type="project" value="InterPro"/>
</dbReference>
<keyword evidence="4" id="KW-0378">Hydrolase</keyword>
<dbReference type="PROSITE" id="PS51192">
    <property type="entry name" value="HELICASE_ATP_BIND_1"/>
    <property type="match status" value="1"/>
</dbReference>
<dbReference type="Pfam" id="PF00271">
    <property type="entry name" value="Helicase_C"/>
    <property type="match status" value="1"/>
</dbReference>
<protein>
    <submittedName>
        <fullName evidence="13">Uncharacterized protein</fullName>
    </submittedName>
</protein>
<dbReference type="InterPro" id="IPR044574">
    <property type="entry name" value="ARIP4-like"/>
</dbReference>
<dbReference type="GO" id="GO:0004386">
    <property type="term" value="F:helicase activity"/>
    <property type="evidence" value="ECO:0007669"/>
    <property type="project" value="UniProtKB-KW"/>
</dbReference>
<proteinExistence type="inferred from homology"/>
<comment type="subcellular location">
    <subcellularLocation>
        <location evidence="1">Nucleus</location>
    </subcellularLocation>
</comment>
<keyword evidence="6" id="KW-0067">ATP-binding</keyword>
<evidence type="ECO:0000256" key="4">
    <source>
        <dbReference type="ARBA" id="ARBA00022801"/>
    </source>
</evidence>
<dbReference type="InterPro" id="IPR013761">
    <property type="entry name" value="SAM/pointed_sf"/>
</dbReference>
<keyword evidence="5" id="KW-0347">Helicase</keyword>
<evidence type="ECO:0000256" key="2">
    <source>
        <dbReference type="ARBA" id="ARBA00007025"/>
    </source>
</evidence>
<dbReference type="STRING" id="569365.A0A0D2CUB2"/>
<dbReference type="InterPro" id="IPR049730">
    <property type="entry name" value="SNF2/RAD54-like_C"/>
</dbReference>
<dbReference type="GO" id="GO:0005634">
    <property type="term" value="C:nucleus"/>
    <property type="evidence" value="ECO:0007669"/>
    <property type="project" value="UniProtKB-SubCell"/>
</dbReference>
<feature type="domain" description="Helicase C-terminal" evidence="12">
    <location>
        <begin position="1483"/>
        <end position="1633"/>
    </location>
</feature>
<dbReference type="InterPro" id="IPR056026">
    <property type="entry name" value="DUF7607"/>
</dbReference>
<dbReference type="Pfam" id="PF24580">
    <property type="entry name" value="DUF7607"/>
    <property type="match status" value="1"/>
</dbReference>
<dbReference type="InterPro" id="IPR038718">
    <property type="entry name" value="SNF2-like_sf"/>
</dbReference>
<dbReference type="InterPro" id="IPR014001">
    <property type="entry name" value="Helicase_ATP-bd"/>
</dbReference>
<dbReference type="PROSITE" id="PS50105">
    <property type="entry name" value="SAM_DOMAIN"/>
    <property type="match status" value="1"/>
</dbReference>
<dbReference type="CDD" id="cd18793">
    <property type="entry name" value="SF2_C_SNF"/>
    <property type="match status" value="1"/>
</dbReference>
<dbReference type="HOGENOM" id="CLU_001161_0_0_1"/>
<dbReference type="EMBL" id="KN847043">
    <property type="protein sequence ID" value="KIW27214.1"/>
    <property type="molecule type" value="Genomic_DNA"/>
</dbReference>
<dbReference type="OrthoDB" id="2020972at2759"/>
<dbReference type="Proteomes" id="UP000054466">
    <property type="component" value="Unassembled WGS sequence"/>
</dbReference>
<evidence type="ECO:0000256" key="8">
    <source>
        <dbReference type="ARBA" id="ARBA00023242"/>
    </source>
</evidence>
<dbReference type="VEuPathDB" id="FungiDB:PV07_06973"/>
<evidence type="ECO:0000256" key="5">
    <source>
        <dbReference type="ARBA" id="ARBA00022806"/>
    </source>
</evidence>
<reference evidence="13 14" key="1">
    <citation type="submission" date="2015-01" db="EMBL/GenBank/DDBJ databases">
        <title>The Genome Sequence of Cladophialophora immunda CBS83496.</title>
        <authorList>
            <consortium name="The Broad Institute Genomics Platform"/>
            <person name="Cuomo C."/>
            <person name="de Hoog S."/>
            <person name="Gorbushina A."/>
            <person name="Stielow B."/>
            <person name="Teixiera M."/>
            <person name="Abouelleil A."/>
            <person name="Chapman S.B."/>
            <person name="Priest M."/>
            <person name="Young S.K."/>
            <person name="Wortman J."/>
            <person name="Nusbaum C."/>
            <person name="Birren B."/>
        </authorList>
    </citation>
    <scope>NUCLEOTIDE SEQUENCE [LARGE SCALE GENOMIC DNA]</scope>
    <source>
        <strain evidence="13 14">CBS 83496</strain>
    </source>
</reference>
<dbReference type="InterPro" id="IPR001650">
    <property type="entry name" value="Helicase_C-like"/>
</dbReference>
<dbReference type="Gene3D" id="3.40.50.300">
    <property type="entry name" value="P-loop containing nucleotide triphosphate hydrolases"/>
    <property type="match status" value="1"/>
</dbReference>
<comment type="similarity">
    <text evidence="2">Belongs to the SNF2/RAD54 helicase family.</text>
</comment>
<feature type="region of interest" description="Disordered" evidence="9">
    <location>
        <begin position="1407"/>
        <end position="1437"/>
    </location>
</feature>
<dbReference type="InterPro" id="IPR000330">
    <property type="entry name" value="SNF2_N"/>
</dbReference>
<feature type="domain" description="Helicase ATP-binding" evidence="11">
    <location>
        <begin position="1081"/>
        <end position="1279"/>
    </location>
</feature>
<dbReference type="SMART" id="SM00487">
    <property type="entry name" value="DEXDc"/>
    <property type="match status" value="1"/>
</dbReference>
<evidence type="ECO:0000256" key="1">
    <source>
        <dbReference type="ARBA" id="ARBA00004123"/>
    </source>
</evidence>
<dbReference type="Gene3D" id="3.40.50.10810">
    <property type="entry name" value="Tandem AAA-ATPase domain"/>
    <property type="match status" value="1"/>
</dbReference>
<dbReference type="PANTHER" id="PTHR45797:SF1">
    <property type="entry name" value="HELICASE ARIP4"/>
    <property type="match status" value="1"/>
</dbReference>
<feature type="region of interest" description="Disordered" evidence="9">
    <location>
        <begin position="135"/>
        <end position="161"/>
    </location>
</feature>
<dbReference type="CDD" id="cd18007">
    <property type="entry name" value="DEXHc_ATRX-like"/>
    <property type="match status" value="1"/>
</dbReference>
<evidence type="ECO:0000259" key="12">
    <source>
        <dbReference type="PROSITE" id="PS51194"/>
    </source>
</evidence>
<dbReference type="GO" id="GO:0003677">
    <property type="term" value="F:DNA binding"/>
    <property type="evidence" value="ECO:0007669"/>
    <property type="project" value="UniProtKB-KW"/>
</dbReference>
<organism evidence="13 14">
    <name type="scientific">Cladophialophora immunda</name>
    <dbReference type="NCBI Taxonomy" id="569365"/>
    <lineage>
        <taxon>Eukaryota</taxon>
        <taxon>Fungi</taxon>
        <taxon>Dikarya</taxon>
        <taxon>Ascomycota</taxon>
        <taxon>Pezizomycotina</taxon>
        <taxon>Eurotiomycetes</taxon>
        <taxon>Chaetothyriomycetidae</taxon>
        <taxon>Chaetothyriales</taxon>
        <taxon>Herpotrichiellaceae</taxon>
        <taxon>Cladophialophora</taxon>
    </lineage>
</organism>
<evidence type="ECO:0000259" key="11">
    <source>
        <dbReference type="PROSITE" id="PS51192"/>
    </source>
</evidence>
<feature type="compositionally biased region" description="Basic and acidic residues" evidence="9">
    <location>
        <begin position="1407"/>
        <end position="1416"/>
    </location>
</feature>
<feature type="region of interest" description="Disordered" evidence="9">
    <location>
        <begin position="700"/>
        <end position="787"/>
    </location>
</feature>
<feature type="region of interest" description="Disordered" evidence="9">
    <location>
        <begin position="953"/>
        <end position="1019"/>
    </location>
</feature>
<evidence type="ECO:0000256" key="9">
    <source>
        <dbReference type="SAM" id="MobiDB-lite"/>
    </source>
</evidence>
<evidence type="ECO:0000313" key="13">
    <source>
        <dbReference type="EMBL" id="KIW27214.1"/>
    </source>
</evidence>
<keyword evidence="3" id="KW-0547">Nucleotide-binding</keyword>
<evidence type="ECO:0000256" key="6">
    <source>
        <dbReference type="ARBA" id="ARBA00022840"/>
    </source>
</evidence>
<dbReference type="Pfam" id="PF00176">
    <property type="entry name" value="SNF2-rel_dom"/>
    <property type="match status" value="1"/>
</dbReference>
<keyword evidence="8" id="KW-0539">Nucleus</keyword>
<feature type="compositionally biased region" description="Acidic residues" evidence="9">
    <location>
        <begin position="972"/>
        <end position="981"/>
    </location>
</feature>
<evidence type="ECO:0000256" key="3">
    <source>
        <dbReference type="ARBA" id="ARBA00022741"/>
    </source>
</evidence>
<evidence type="ECO:0000259" key="10">
    <source>
        <dbReference type="PROSITE" id="PS50105"/>
    </source>
</evidence>
<accession>A0A0D2CUB2</accession>